<name>A0A844HRI9_9RHOB</name>
<dbReference type="InterPro" id="IPR009642">
    <property type="entry name" value="DUF1236"/>
</dbReference>
<accession>A0A844HRI9</accession>
<dbReference type="AlphaFoldDB" id="A0A844HRI9"/>
<keyword evidence="1" id="KW-0732">Signal</keyword>
<sequence>MNRIFALSLGAFTLVSGSGIALAQTTVTTTTEPVVVTQQKVEPGQDTSGGGAASGAATGAIAGAVVGGPVGAVVGGVAGAVAGDVAEDAMTAETRTYVLENRIQSVPVEGQVVIGTELPQTVEVQQIPNSQYRYVYVNEQPVIVDPSSRKVVQIVQ</sequence>
<organism evidence="2 3">
    <name type="scientific">Paracoccus litorisediminis</name>
    <dbReference type="NCBI Taxonomy" id="2006130"/>
    <lineage>
        <taxon>Bacteria</taxon>
        <taxon>Pseudomonadati</taxon>
        <taxon>Pseudomonadota</taxon>
        <taxon>Alphaproteobacteria</taxon>
        <taxon>Rhodobacterales</taxon>
        <taxon>Paracoccaceae</taxon>
        <taxon>Paracoccus</taxon>
    </lineage>
</organism>
<reference evidence="2 3" key="1">
    <citation type="submission" date="2019-11" db="EMBL/GenBank/DDBJ databases">
        <authorList>
            <person name="Dong K."/>
        </authorList>
    </citation>
    <scope>NUCLEOTIDE SEQUENCE [LARGE SCALE GENOMIC DNA]</scope>
    <source>
        <strain evidence="2 3">NBRC 112902</strain>
    </source>
</reference>
<dbReference type="Pfam" id="PF06823">
    <property type="entry name" value="DUF1236"/>
    <property type="match status" value="1"/>
</dbReference>
<dbReference type="Proteomes" id="UP000449846">
    <property type="component" value="Unassembled WGS sequence"/>
</dbReference>
<evidence type="ECO:0000256" key="1">
    <source>
        <dbReference type="SAM" id="SignalP"/>
    </source>
</evidence>
<comment type="caution">
    <text evidence="2">The sequence shown here is derived from an EMBL/GenBank/DDBJ whole genome shotgun (WGS) entry which is preliminary data.</text>
</comment>
<evidence type="ECO:0000313" key="3">
    <source>
        <dbReference type="Proteomes" id="UP000449846"/>
    </source>
</evidence>
<keyword evidence="3" id="KW-1185">Reference proteome</keyword>
<evidence type="ECO:0000313" key="2">
    <source>
        <dbReference type="EMBL" id="MTH61678.1"/>
    </source>
</evidence>
<protein>
    <submittedName>
        <fullName evidence="2">DUF1236 domain-containing protein</fullName>
    </submittedName>
</protein>
<feature type="signal peptide" evidence="1">
    <location>
        <begin position="1"/>
        <end position="23"/>
    </location>
</feature>
<dbReference type="RefSeq" id="WP_155041636.1">
    <property type="nucleotide sequence ID" value="NZ_WMIG01000019.1"/>
</dbReference>
<dbReference type="OrthoDB" id="102964at2"/>
<gene>
    <name evidence="2" type="ORF">GL300_20915</name>
</gene>
<feature type="chain" id="PRO_5032683214" evidence="1">
    <location>
        <begin position="24"/>
        <end position="156"/>
    </location>
</feature>
<proteinExistence type="predicted"/>
<dbReference type="EMBL" id="WMIG01000019">
    <property type="protein sequence ID" value="MTH61678.1"/>
    <property type="molecule type" value="Genomic_DNA"/>
</dbReference>